<comment type="caution">
    <text evidence="1">The sequence shown here is derived from an EMBL/GenBank/DDBJ whole genome shotgun (WGS) entry which is preliminary data.</text>
</comment>
<organism evidence="1 2">
    <name type="scientific">Halorutilus salinus</name>
    <dbReference type="NCBI Taxonomy" id="2487751"/>
    <lineage>
        <taxon>Archaea</taxon>
        <taxon>Methanobacteriati</taxon>
        <taxon>Methanobacteriota</taxon>
        <taxon>Stenosarchaea group</taxon>
        <taxon>Halobacteria</taxon>
        <taxon>Halorutilales</taxon>
        <taxon>Halorutilaceae</taxon>
        <taxon>Halorutilus</taxon>
    </lineage>
</organism>
<dbReference type="AlphaFoldDB" id="A0A9Q4C3U9"/>
<dbReference type="Proteomes" id="UP001149411">
    <property type="component" value="Unassembled WGS sequence"/>
</dbReference>
<name>A0A9Q4C3U9_9EURY</name>
<sequence>METDVTGTRSYRTSDDRLVIYDAEEPCAYLASSVCVGLDESA</sequence>
<dbReference type="InterPro" id="IPR055755">
    <property type="entry name" value="DUF7331"/>
</dbReference>
<evidence type="ECO:0000313" key="1">
    <source>
        <dbReference type="EMBL" id="MCX2819372.1"/>
    </source>
</evidence>
<dbReference type="EMBL" id="RKLV01000007">
    <property type="protein sequence ID" value="MCX2819372.1"/>
    <property type="molecule type" value="Genomic_DNA"/>
</dbReference>
<keyword evidence="2" id="KW-1185">Reference proteome</keyword>
<reference evidence="1" key="1">
    <citation type="submission" date="2022-09" db="EMBL/GenBank/DDBJ databases">
        <title>Haloadaptaus new haloarchaeum isolated from saline soil.</title>
        <authorList>
            <person name="Duran-Viseras A."/>
            <person name="Sanchez-Porro C."/>
            <person name="Ventosa A."/>
        </authorList>
    </citation>
    <scope>NUCLEOTIDE SEQUENCE</scope>
    <source>
        <strain evidence="1">F3-133</strain>
    </source>
</reference>
<gene>
    <name evidence="1" type="ORF">EGH25_08410</name>
</gene>
<dbReference type="Pfam" id="PF24018">
    <property type="entry name" value="DUF7331"/>
    <property type="match status" value="1"/>
</dbReference>
<proteinExistence type="predicted"/>
<accession>A0A9Q4C3U9</accession>
<protein>
    <submittedName>
        <fullName evidence="1">Uncharacterized protein</fullName>
    </submittedName>
</protein>
<evidence type="ECO:0000313" key="2">
    <source>
        <dbReference type="Proteomes" id="UP001149411"/>
    </source>
</evidence>
<dbReference type="RefSeq" id="WP_266087561.1">
    <property type="nucleotide sequence ID" value="NZ_RKLV01000007.1"/>
</dbReference>